<keyword evidence="9" id="KW-0995">Kinetochore</keyword>
<keyword evidence="12" id="KW-0137">Centromere</keyword>
<feature type="region of interest" description="Disordered" evidence="15">
    <location>
        <begin position="1319"/>
        <end position="1380"/>
    </location>
</feature>
<dbReference type="GO" id="GO:0007051">
    <property type="term" value="P:spindle organization"/>
    <property type="evidence" value="ECO:0007669"/>
    <property type="project" value="InterPro"/>
</dbReference>
<dbReference type="InterPro" id="IPR011989">
    <property type="entry name" value="ARM-like"/>
</dbReference>
<feature type="region of interest" description="Disordered" evidence="15">
    <location>
        <begin position="1787"/>
        <end position="1819"/>
    </location>
</feature>
<evidence type="ECO:0000313" key="18">
    <source>
        <dbReference type="Proteomes" id="UP000472263"/>
    </source>
</evidence>
<evidence type="ECO:0000256" key="13">
    <source>
        <dbReference type="ARBA" id="ARBA00025722"/>
    </source>
</evidence>
<name>A0A667ZYU3_9TELE</name>
<dbReference type="PANTHER" id="PTHR12609">
    <property type="entry name" value="MICROTUBULE ASSOCIATED PROTEIN XMAP215"/>
    <property type="match status" value="1"/>
</dbReference>
<dbReference type="GO" id="GO:0046785">
    <property type="term" value="P:microtubule polymerization"/>
    <property type="evidence" value="ECO:0007669"/>
    <property type="project" value="InterPro"/>
</dbReference>
<dbReference type="InterPro" id="IPR016024">
    <property type="entry name" value="ARM-type_fold"/>
</dbReference>
<keyword evidence="7" id="KW-0677">Repeat</keyword>
<evidence type="ECO:0000256" key="1">
    <source>
        <dbReference type="ARBA" id="ARBA00004300"/>
    </source>
</evidence>
<evidence type="ECO:0000256" key="5">
    <source>
        <dbReference type="ARBA" id="ARBA00022490"/>
    </source>
</evidence>
<dbReference type="FunFam" id="1.25.10.10:FF:000063">
    <property type="entry name" value="Putative cytoskeleton-associated protein 5"/>
    <property type="match status" value="1"/>
</dbReference>
<organism evidence="17 18">
    <name type="scientific">Myripristis murdjan</name>
    <name type="common">pinecone soldierfish</name>
    <dbReference type="NCBI Taxonomy" id="586833"/>
    <lineage>
        <taxon>Eukaryota</taxon>
        <taxon>Metazoa</taxon>
        <taxon>Chordata</taxon>
        <taxon>Craniata</taxon>
        <taxon>Vertebrata</taxon>
        <taxon>Euteleostomi</taxon>
        <taxon>Actinopterygii</taxon>
        <taxon>Neopterygii</taxon>
        <taxon>Teleostei</taxon>
        <taxon>Neoteleostei</taxon>
        <taxon>Acanthomorphata</taxon>
        <taxon>Holocentriformes</taxon>
        <taxon>Holocentridae</taxon>
        <taxon>Myripristis</taxon>
    </lineage>
</organism>
<keyword evidence="18" id="KW-1185">Reference proteome</keyword>
<dbReference type="InterPro" id="IPR048491">
    <property type="entry name" value="XMAP215_CLASP_TOG"/>
</dbReference>
<protein>
    <submittedName>
        <fullName evidence="17">Cytoskeleton associated protein 5</fullName>
    </submittedName>
</protein>
<feature type="compositionally biased region" description="Gly residues" evidence="15">
    <location>
        <begin position="1028"/>
        <end position="1039"/>
    </location>
</feature>
<feature type="region of interest" description="Disordered" evidence="15">
    <location>
        <begin position="1838"/>
        <end position="1869"/>
    </location>
</feature>
<dbReference type="FunFam" id="1.25.10.10:FF:000068">
    <property type="entry name" value="cytoskeleton-associated protein 5 isoform X1"/>
    <property type="match status" value="1"/>
</dbReference>
<reference evidence="17" key="1">
    <citation type="submission" date="2019-06" db="EMBL/GenBank/DDBJ databases">
        <authorList>
            <consortium name="Wellcome Sanger Institute Data Sharing"/>
        </authorList>
    </citation>
    <scope>NUCLEOTIDE SEQUENCE [LARGE SCALE GENOMIC DNA]</scope>
</reference>
<accession>A0A667ZYU3</accession>
<evidence type="ECO:0000256" key="3">
    <source>
        <dbReference type="ARBA" id="ARBA00004647"/>
    </source>
</evidence>
<dbReference type="InterPro" id="IPR045110">
    <property type="entry name" value="XMAP215"/>
</dbReference>
<feature type="repeat" description="HEAT" evidence="14">
    <location>
        <begin position="430"/>
        <end position="468"/>
    </location>
</feature>
<reference evidence="17" key="3">
    <citation type="submission" date="2025-09" db="UniProtKB">
        <authorList>
            <consortium name="Ensembl"/>
        </authorList>
    </citation>
    <scope>IDENTIFICATION</scope>
</reference>
<feature type="region of interest" description="Disordered" evidence="15">
    <location>
        <begin position="1882"/>
        <end position="1922"/>
    </location>
</feature>
<dbReference type="FunFam" id="1.25.10.10:FF:000050">
    <property type="entry name" value="Cytoskeleton-associated protein 5 isoform X1"/>
    <property type="match status" value="1"/>
</dbReference>
<evidence type="ECO:0000256" key="6">
    <source>
        <dbReference type="ARBA" id="ARBA00022618"/>
    </source>
</evidence>
<evidence type="ECO:0000256" key="15">
    <source>
        <dbReference type="SAM" id="MobiDB-lite"/>
    </source>
</evidence>
<dbReference type="Gene3D" id="1.25.10.10">
    <property type="entry name" value="Leucine-rich Repeat Variant"/>
    <property type="match status" value="5"/>
</dbReference>
<evidence type="ECO:0000256" key="12">
    <source>
        <dbReference type="ARBA" id="ARBA00023328"/>
    </source>
</evidence>
<dbReference type="Pfam" id="PF21041">
    <property type="entry name" value="XMAP215_CLASP_TOG"/>
    <property type="match status" value="5"/>
</dbReference>
<feature type="compositionally biased region" description="Basic and acidic residues" evidence="15">
    <location>
        <begin position="1908"/>
        <end position="1922"/>
    </location>
</feature>
<evidence type="ECO:0000256" key="9">
    <source>
        <dbReference type="ARBA" id="ARBA00022838"/>
    </source>
</evidence>
<keyword evidence="4" id="KW-0158">Chromosome</keyword>
<sequence length="1922" mass="214782">MGDDSEWMKLPIDQKCEHKVWKARLNGYEEALKLFQRIEDEKSPEWGKYLGLVKKFVTESNAVAQLKGLEAALAFIENAHVAGKTTGEVVSGVVTKVFNQPKARAKELGTDICLMYIEIEKAEVVQDELLKGLDNKNPKIVVACIETLRKALSEFGSKIVTLKPVVKILPKQFESREKAVRDEAKLLAVEIYKWIRDALRPPLQNINSVQLKELEEEWVKLPSSPPKQSRFLRSQQDLKAKFEQQQAQGDQSDAVDPYELLEAVEILSKLPKDFYDKIEAKKWQERKEALEAVETLSKNPKLENGDYGDLVRSLKKVVGKDANVMLVTLAAKCLAGLAAGLRKKFGTYAGHVVPTILEKFKEKKPQVVQALQEAIDAVFLTTTLQNLSEDILAVMDNKNPSIKQQASLFLARAFRHCTQATLPKSILKPFCAAFLKQVNDSAPEVRDAAFEALGTAMKVVGEKAVNPFLADLDKIKLDKVMISIKYTPQLYLRLTGPPKKGKPASAPSGKSKKTPDNKETLESELALEVCEERAAAVLPASCLQQLDSANWKERLASMEEFQRAVETMDKAEMPCQALVRMLAKKPGWKETNFQVMQLKLHVVALIAQKGQFSKTSASVVLDGLVDKVGDVKCGGNAKEALTAIGEACSLPWTAEQVVSMAFSQKNPKNQAEALNWLANAMKEFGFAGINVKGFINNVKTALGATNPAVRTAAITLLGVMYLYMGAPLRMFFEDEKPALLAQIDAEFEKMQGQSPPAPIRGAKKTGVEDECDEEEQDEDAGAGQDIMDLLPRTDISDKITSDLVAKIGDKNWKIRKEGLDEAAAIISEAKFITANMGELPLALKGRLNDSNKILVQQTLSILQQLATAMGPGLKQHVKALGIPIITVLGDSKPNVRTAAMATLQAWVEQTGMKEWLEGEDLSEELKRENPFLRQEVLGWLAEKLPTLRTVPGDLMFCVPQLYACLEDRNGDVRKKAQDALPTFMMHLGFDKMTKATGKLKPASKDQVVAMLDKARAVMPAKPAAPAKAGGGKGSAGGAAGKKPPAKGIKEDEDKSGPIFVLVPNAKEQRIKEEKQLKILKWNFLTPRDEYVEQLKAQMSTCFAKWLQDELFHFDFQRHVKAIGVMIERLDCESDATISCLDLILKWFTLRFFDTNTTVLMKVLEYLKLLFAMLNRENYHLNEYEANSFVPYLILKVGESKDVVRKDVRAILTMLCNVYPASKVFPFLMDGTKSKNSKQRAECLEELGCLIEGYGMNVCQPTPAKSLKEIAVHIGDRDTSVRNAALNTVVAVYNVCGDQVYKLIGNLSEKDMSMLEERIKRSAKKTPAPPAKQSASERSQREHPTNPSATFLRKPAQEDPNKLNQARQNAQHSESSHPSIPKEFQLDLDMIETDQSRVSELPDLVQHKLDELLEPIMIPEPKMRSVSPHFDELHNSTASTINFVISQVASGDINTSIQALAQIDEVLRQEDKAEVMSGHIDQFLIATLMQLRLIYNTHMADDRLDKKDIFKLYSCIIGNMLSLFSMESLAREASMGVLKDLMHGLITLMLDGRVEDIEDGQQLIRSVNLLVVRVLEKSDQTNILSALLVLLQDSLISLDSPMFSELVMKCLWRMIRFLPETINSINLDRILLDVHNFMKVFPKEKLKQLKSDVPHRTLKTLLHTLCKLTGAKILDHLSMIENRNESELEAHLRRVVKHSGNLSGLKTDRGNEKGGLRTDRMSKAKVSDILSEIFKKIGSKENTKEGLTELYEYKQKYSDADLEPFLRNTSQFFQSYVERGLRMIESEREGKGRIQTSTGTNQIIPQHGGDTGPLSSNNGEELKPAVYYERLKILRQRQGLENNSRQQQRAPISSLLSSKPSVASSTDMLHSKLSQLKESRELYQQEHNAHTHSPTHAHTRSASPSANLDDLKKRLERIKSNRQ</sequence>
<feature type="domain" description="TOG" evidence="16">
    <location>
        <begin position="259"/>
        <end position="497"/>
    </location>
</feature>
<evidence type="ECO:0000256" key="14">
    <source>
        <dbReference type="PROSITE-ProRule" id="PRU00103"/>
    </source>
</evidence>
<keyword evidence="11" id="KW-0131">Cell cycle</keyword>
<proteinExistence type="inferred from homology"/>
<keyword evidence="6" id="KW-0132">Cell division</keyword>
<keyword evidence="10" id="KW-0206">Cytoskeleton</keyword>
<dbReference type="GO" id="GO:0051301">
    <property type="term" value="P:cell division"/>
    <property type="evidence" value="ECO:0007669"/>
    <property type="project" value="UniProtKB-KW"/>
</dbReference>
<feature type="region of interest" description="Disordered" evidence="15">
    <location>
        <begin position="750"/>
        <end position="780"/>
    </location>
</feature>
<evidence type="ECO:0000256" key="7">
    <source>
        <dbReference type="ARBA" id="ARBA00022737"/>
    </source>
</evidence>
<dbReference type="GO" id="GO:0000776">
    <property type="term" value="C:kinetochore"/>
    <property type="evidence" value="ECO:0007669"/>
    <property type="project" value="UniProtKB-KW"/>
</dbReference>
<dbReference type="InterPro" id="IPR034085">
    <property type="entry name" value="TOG"/>
</dbReference>
<feature type="region of interest" description="Disordered" evidence="15">
    <location>
        <begin position="1021"/>
        <end position="1052"/>
    </location>
</feature>
<feature type="domain" description="TOG" evidence="16">
    <location>
        <begin position="524"/>
        <end position="756"/>
    </location>
</feature>
<dbReference type="Ensembl" id="ENSMMDT00005047046.1">
    <property type="protein sequence ID" value="ENSMMDP00005046127.1"/>
    <property type="gene ID" value="ENSMMDG00005020972.1"/>
</dbReference>
<feature type="domain" description="TOG" evidence="16">
    <location>
        <begin position="788"/>
        <end position="1020"/>
    </location>
</feature>
<evidence type="ECO:0000256" key="10">
    <source>
        <dbReference type="ARBA" id="ARBA00023212"/>
    </source>
</evidence>
<feature type="compositionally biased region" description="Low complexity" evidence="15">
    <location>
        <begin position="495"/>
        <end position="509"/>
    </location>
</feature>
<feature type="compositionally biased region" description="Low complexity" evidence="15">
    <location>
        <begin position="1849"/>
        <end position="1864"/>
    </location>
</feature>
<dbReference type="InterPro" id="IPR021133">
    <property type="entry name" value="HEAT_type_2"/>
</dbReference>
<keyword evidence="5" id="KW-0963">Cytoplasm</keyword>
<gene>
    <name evidence="17" type="primary">CKAP5</name>
    <name evidence="17" type="synonym">ckap5</name>
</gene>
<dbReference type="FunFam" id="1.25.10.10:FF:000052">
    <property type="entry name" value="Cytoskeleton associated protein 5"/>
    <property type="match status" value="1"/>
</dbReference>
<evidence type="ECO:0000256" key="11">
    <source>
        <dbReference type="ARBA" id="ARBA00023306"/>
    </source>
</evidence>
<dbReference type="SUPFAM" id="SSF48371">
    <property type="entry name" value="ARM repeat"/>
    <property type="match status" value="2"/>
</dbReference>
<reference evidence="17" key="2">
    <citation type="submission" date="2025-08" db="UniProtKB">
        <authorList>
            <consortium name="Ensembl"/>
        </authorList>
    </citation>
    <scope>IDENTIFICATION</scope>
</reference>
<feature type="domain" description="TOG" evidence="16">
    <location>
        <begin position="1089"/>
        <end position="1327"/>
    </location>
</feature>
<evidence type="ECO:0000313" key="17">
    <source>
        <dbReference type="Ensembl" id="ENSMMDP00005046127.1"/>
    </source>
</evidence>
<feature type="compositionally biased region" description="Acidic residues" evidence="15">
    <location>
        <begin position="768"/>
        <end position="780"/>
    </location>
</feature>
<keyword evidence="8" id="KW-0498">Mitosis</keyword>
<evidence type="ECO:0000256" key="8">
    <source>
        <dbReference type="ARBA" id="ARBA00022776"/>
    </source>
</evidence>
<dbReference type="GO" id="GO:0061863">
    <property type="term" value="F:microtubule plus end polymerase"/>
    <property type="evidence" value="ECO:0007669"/>
    <property type="project" value="InterPro"/>
</dbReference>
<feature type="compositionally biased region" description="Polar residues" evidence="15">
    <location>
        <begin position="1361"/>
        <end position="1377"/>
    </location>
</feature>
<dbReference type="GeneTree" id="ENSGT00390000014757"/>
<dbReference type="PROSITE" id="PS50077">
    <property type="entry name" value="HEAT_REPEAT"/>
    <property type="match status" value="1"/>
</dbReference>
<evidence type="ECO:0000256" key="2">
    <source>
        <dbReference type="ARBA" id="ARBA00004629"/>
    </source>
</evidence>
<dbReference type="GO" id="GO:0051010">
    <property type="term" value="F:microtubule plus-end binding"/>
    <property type="evidence" value="ECO:0007669"/>
    <property type="project" value="InterPro"/>
</dbReference>
<dbReference type="SMART" id="SM01349">
    <property type="entry name" value="TOG"/>
    <property type="match status" value="5"/>
</dbReference>
<feature type="domain" description="TOG" evidence="16">
    <location>
        <begin position="1"/>
        <end position="227"/>
    </location>
</feature>
<comment type="similarity">
    <text evidence="13">Belongs to the TOG/XMAP215 family.</text>
</comment>
<dbReference type="Proteomes" id="UP000472263">
    <property type="component" value="Chromosome 6"/>
</dbReference>
<feature type="compositionally biased region" description="Polar residues" evidence="15">
    <location>
        <begin position="1793"/>
        <end position="1803"/>
    </location>
</feature>
<feature type="compositionally biased region" description="Polar residues" evidence="15">
    <location>
        <begin position="1838"/>
        <end position="1848"/>
    </location>
</feature>
<dbReference type="GO" id="GO:0030951">
    <property type="term" value="P:establishment or maintenance of microtubule cytoskeleton polarity"/>
    <property type="evidence" value="ECO:0007669"/>
    <property type="project" value="InterPro"/>
</dbReference>
<evidence type="ECO:0000256" key="4">
    <source>
        <dbReference type="ARBA" id="ARBA00022454"/>
    </source>
</evidence>
<dbReference type="GO" id="GO:0000922">
    <property type="term" value="C:spindle pole"/>
    <property type="evidence" value="ECO:0007669"/>
    <property type="project" value="UniProtKB-SubCell"/>
</dbReference>
<dbReference type="FunFam" id="1.25.10.10:FF:000019">
    <property type="entry name" value="Cytoskeleton-associated protein 5"/>
    <property type="match status" value="1"/>
</dbReference>
<comment type="subcellular location">
    <subcellularLocation>
        <location evidence="2">Chromosome</location>
        <location evidence="2">Centromere</location>
        <location evidence="2">Kinetochore</location>
    </subcellularLocation>
    <subcellularLocation>
        <location evidence="1">Cytoplasm</location>
        <location evidence="1">Cytoskeleton</location>
        <location evidence="1">Microtubule organizing center</location>
        <location evidence="1">Centrosome</location>
    </subcellularLocation>
    <subcellularLocation>
        <location evidence="3">Cytoplasm</location>
        <location evidence="3">Cytoskeleton</location>
        <location evidence="3">Spindle pole</location>
    </subcellularLocation>
</comment>
<feature type="region of interest" description="Disordered" evidence="15">
    <location>
        <begin position="495"/>
        <end position="519"/>
    </location>
</feature>
<dbReference type="GO" id="GO:0005813">
    <property type="term" value="C:centrosome"/>
    <property type="evidence" value="ECO:0007669"/>
    <property type="project" value="UniProtKB-SubCell"/>
</dbReference>
<evidence type="ECO:0000259" key="16">
    <source>
        <dbReference type="SMART" id="SM01349"/>
    </source>
</evidence>